<dbReference type="Pfam" id="PF02627">
    <property type="entry name" value="CMD"/>
    <property type="match status" value="1"/>
</dbReference>
<dbReference type="Gene3D" id="1.20.1290.10">
    <property type="entry name" value="AhpD-like"/>
    <property type="match status" value="1"/>
</dbReference>
<feature type="domain" description="Carboxymuconolactone decarboxylase-like" evidence="2">
    <location>
        <begin position="61"/>
        <end position="142"/>
    </location>
</feature>
<sequence>MPDPSTQGLPQGGSQPGGDRLPLPATAAMNDAQRQAAQALIDGPRKGVYGPFLPLLRSPVLLDRVAKVGEYLRFDSVLDVRIRELATCAAARHVSNQFEWTMHAPLAVKAGVSAAAVEALRAGARPRDLAADEETALDFTRELLQSHGVCDATYARALQQFGEPGVVELASLLGYFVMVSWVMNVARTPALASAAGPGIDPFPQ</sequence>
<protein>
    <submittedName>
        <fullName evidence="3">Carboxymuconolactone decarboxylase family protein</fullName>
    </submittedName>
</protein>
<dbReference type="SUPFAM" id="SSF69118">
    <property type="entry name" value="AhpD-like"/>
    <property type="match status" value="1"/>
</dbReference>
<dbReference type="RefSeq" id="WP_145893202.1">
    <property type="nucleotide sequence ID" value="NZ_VOBQ01000009.1"/>
</dbReference>
<reference evidence="3 4" key="1">
    <citation type="submission" date="2019-07" db="EMBL/GenBank/DDBJ databases">
        <title>Caenimonas sedimenti sp. nov., isolated from activated sludge.</title>
        <authorList>
            <person name="Xu J."/>
        </authorList>
    </citation>
    <scope>NUCLEOTIDE SEQUENCE [LARGE SCALE GENOMIC DNA]</scope>
    <source>
        <strain evidence="3 4">HX-9-20</strain>
    </source>
</reference>
<accession>A0A562ZQV2</accession>
<dbReference type="OrthoDB" id="5987308at2"/>
<dbReference type="PANTHER" id="PTHR34846">
    <property type="entry name" value="4-CARBOXYMUCONOLACTONE DECARBOXYLASE FAMILY PROTEIN (AFU_ORTHOLOGUE AFUA_6G11590)"/>
    <property type="match status" value="1"/>
</dbReference>
<name>A0A562ZQV2_9BURK</name>
<proteinExistence type="predicted"/>
<dbReference type="EMBL" id="VOBQ01000009">
    <property type="protein sequence ID" value="TWO70972.1"/>
    <property type="molecule type" value="Genomic_DNA"/>
</dbReference>
<dbReference type="InterPro" id="IPR029032">
    <property type="entry name" value="AhpD-like"/>
</dbReference>
<evidence type="ECO:0000256" key="1">
    <source>
        <dbReference type="SAM" id="MobiDB-lite"/>
    </source>
</evidence>
<dbReference type="InterPro" id="IPR003779">
    <property type="entry name" value="CMD-like"/>
</dbReference>
<organism evidence="3 4">
    <name type="scientific">Caenimonas sedimenti</name>
    <dbReference type="NCBI Taxonomy" id="2596921"/>
    <lineage>
        <taxon>Bacteria</taxon>
        <taxon>Pseudomonadati</taxon>
        <taxon>Pseudomonadota</taxon>
        <taxon>Betaproteobacteria</taxon>
        <taxon>Burkholderiales</taxon>
        <taxon>Comamonadaceae</taxon>
        <taxon>Caenimonas</taxon>
    </lineage>
</organism>
<evidence type="ECO:0000313" key="4">
    <source>
        <dbReference type="Proteomes" id="UP000318199"/>
    </source>
</evidence>
<gene>
    <name evidence="3" type="ORF">FN976_11640</name>
</gene>
<evidence type="ECO:0000313" key="3">
    <source>
        <dbReference type="EMBL" id="TWO70972.1"/>
    </source>
</evidence>
<dbReference type="AlphaFoldDB" id="A0A562ZQV2"/>
<dbReference type="PANTHER" id="PTHR34846:SF11">
    <property type="entry name" value="4-CARBOXYMUCONOLACTONE DECARBOXYLASE FAMILY PROTEIN (AFU_ORTHOLOGUE AFUA_6G11590)"/>
    <property type="match status" value="1"/>
</dbReference>
<feature type="region of interest" description="Disordered" evidence="1">
    <location>
        <begin position="1"/>
        <end position="23"/>
    </location>
</feature>
<dbReference type="GO" id="GO:0051920">
    <property type="term" value="F:peroxiredoxin activity"/>
    <property type="evidence" value="ECO:0007669"/>
    <property type="project" value="InterPro"/>
</dbReference>
<keyword evidence="4" id="KW-1185">Reference proteome</keyword>
<dbReference type="Proteomes" id="UP000318199">
    <property type="component" value="Unassembled WGS sequence"/>
</dbReference>
<comment type="caution">
    <text evidence="3">The sequence shown here is derived from an EMBL/GenBank/DDBJ whole genome shotgun (WGS) entry which is preliminary data.</text>
</comment>
<evidence type="ECO:0000259" key="2">
    <source>
        <dbReference type="Pfam" id="PF02627"/>
    </source>
</evidence>